<evidence type="ECO:0000256" key="1">
    <source>
        <dbReference type="SAM" id="MobiDB-lite"/>
    </source>
</evidence>
<organism evidence="2 3">
    <name type="scientific">Dunaliella salina</name>
    <name type="common">Green alga</name>
    <name type="synonym">Protococcus salinus</name>
    <dbReference type="NCBI Taxonomy" id="3046"/>
    <lineage>
        <taxon>Eukaryota</taxon>
        <taxon>Viridiplantae</taxon>
        <taxon>Chlorophyta</taxon>
        <taxon>core chlorophytes</taxon>
        <taxon>Chlorophyceae</taxon>
        <taxon>CS clade</taxon>
        <taxon>Chlamydomonadales</taxon>
        <taxon>Dunaliellaceae</taxon>
        <taxon>Dunaliella</taxon>
    </lineage>
</organism>
<feature type="compositionally biased region" description="Polar residues" evidence="1">
    <location>
        <begin position="57"/>
        <end position="67"/>
    </location>
</feature>
<feature type="compositionally biased region" description="Low complexity" evidence="1">
    <location>
        <begin position="255"/>
        <end position="275"/>
    </location>
</feature>
<feature type="region of interest" description="Disordered" evidence="1">
    <location>
        <begin position="154"/>
        <end position="236"/>
    </location>
</feature>
<feature type="region of interest" description="Disordered" evidence="1">
    <location>
        <begin position="430"/>
        <end position="461"/>
    </location>
</feature>
<dbReference type="Proteomes" id="UP000815325">
    <property type="component" value="Unassembled WGS sequence"/>
</dbReference>
<feature type="region of interest" description="Disordered" evidence="1">
    <location>
        <begin position="582"/>
        <end position="664"/>
    </location>
</feature>
<evidence type="ECO:0000313" key="3">
    <source>
        <dbReference type="Proteomes" id="UP000815325"/>
    </source>
</evidence>
<feature type="region of interest" description="Disordered" evidence="1">
    <location>
        <begin position="546"/>
        <end position="568"/>
    </location>
</feature>
<feature type="compositionally biased region" description="Basic residues" evidence="1">
    <location>
        <begin position="71"/>
        <end position="84"/>
    </location>
</feature>
<proteinExistence type="predicted"/>
<evidence type="ECO:0000313" key="2">
    <source>
        <dbReference type="EMBL" id="KAF5829343.1"/>
    </source>
</evidence>
<feature type="region of interest" description="Disordered" evidence="1">
    <location>
        <begin position="29"/>
        <end position="84"/>
    </location>
</feature>
<reference evidence="2" key="1">
    <citation type="submission" date="2017-08" db="EMBL/GenBank/DDBJ databases">
        <authorList>
            <person name="Polle J.E."/>
            <person name="Barry K."/>
            <person name="Cushman J."/>
            <person name="Schmutz J."/>
            <person name="Tran D."/>
            <person name="Hathwaick L.T."/>
            <person name="Yim W.C."/>
            <person name="Jenkins J."/>
            <person name="Mckie-Krisberg Z.M."/>
            <person name="Prochnik S."/>
            <person name="Lindquist E."/>
            <person name="Dockter R.B."/>
            <person name="Adam C."/>
            <person name="Molina H."/>
            <person name="Bunkerborg J."/>
            <person name="Jin E."/>
            <person name="Buchheim M."/>
            <person name="Magnuson J."/>
        </authorList>
    </citation>
    <scope>NUCLEOTIDE SEQUENCE</scope>
    <source>
        <strain evidence="2">CCAP 19/18</strain>
    </source>
</reference>
<protein>
    <submittedName>
        <fullName evidence="2">Uncharacterized protein</fullName>
    </submittedName>
</protein>
<comment type="caution">
    <text evidence="2">The sequence shown here is derived from an EMBL/GenBank/DDBJ whole genome shotgun (WGS) entry which is preliminary data.</text>
</comment>
<name>A0ABQ7G400_DUNSA</name>
<feature type="region of interest" description="Disordered" evidence="1">
    <location>
        <begin position="255"/>
        <end position="343"/>
    </location>
</feature>
<feature type="compositionally biased region" description="Polar residues" evidence="1">
    <location>
        <begin position="198"/>
        <end position="236"/>
    </location>
</feature>
<gene>
    <name evidence="2" type="ORF">DUNSADRAFT_16203</name>
</gene>
<accession>A0ABQ7G400</accession>
<sequence>MPFHAPKRPAPAGDERLVELERVLFPPSAQEAHKGSIFHGPKLRASTEGAQVHESAPASSRLASQHASSGSKHRKRGGSHASPSRHIHAAHFGFNPLNPFESVVDATPAIRHLHPHSWRQLELALPPGCSPEVQQELKAELAQHLRSNTSLIGARVSSSPQGRPLASGTVPPLNLPPLGPNAQGALSSRVGSDAPFSPASTTQAFPSPRTGPQSAHTRSSLAAPQTNDGWLPPISSTEQVPTRVALPSEAMAAATAAGAADSSRSCRPPSRSASARKVEDLKSSLLPPLQQPVPPGRPKSSDAGLEEAAHGMRSAHVPSDSAEGRHSVSAGTPAGGVNGPRTPLPSIPAFSEGSAVGAAQGGGDGAQHAHVPCCATLQPAGIGSVGPWIERRGLELGSNVQTSHAPAALSLPTMPPTNASRADVSVTATVSTTRDGTPKGSPGVPPLTNGEGGGHSGSRVQQPGAACAGYGPGTTAAAAMVAGGALPAGSALGGPPVTLGALVSERQSVRRQAQLIAEWLEASVARLWQQHAQHVTQLGMRAALANRHSSGDDADVARPPQGPRATNSVFAGSFSKAAHVWHTPEPSASRNAPEQHLGHESQQPQGHGPHETQGGTVRSEAEHGDSMPHQPPMTERNMASEMDGSVQSGGAQPHKGRSPPEQGALQPEVLGLQRALSVLSGAGLQRKGSKVGESQLGLHVAFSAASKLETGAGMPAWRHAAA</sequence>
<dbReference type="EMBL" id="MU070172">
    <property type="protein sequence ID" value="KAF5829343.1"/>
    <property type="molecule type" value="Genomic_DNA"/>
</dbReference>
<keyword evidence="3" id="KW-1185">Reference proteome</keyword>